<dbReference type="EMBL" id="FZOF01000013">
    <property type="protein sequence ID" value="SNT08165.1"/>
    <property type="molecule type" value="Genomic_DNA"/>
</dbReference>
<dbReference type="Proteomes" id="UP000198280">
    <property type="component" value="Unassembled WGS sequence"/>
</dbReference>
<evidence type="ECO:0000259" key="1">
    <source>
        <dbReference type="Pfam" id="PF14588"/>
    </source>
</evidence>
<keyword evidence="3" id="KW-1185">Reference proteome</keyword>
<evidence type="ECO:0000313" key="3">
    <source>
        <dbReference type="Proteomes" id="UP000198280"/>
    </source>
</evidence>
<gene>
    <name evidence="2" type="ORF">SAMN05216252_113162</name>
</gene>
<organism evidence="2 3">
    <name type="scientific">Actinacidiphila glaucinigra</name>
    <dbReference type="NCBI Taxonomy" id="235986"/>
    <lineage>
        <taxon>Bacteria</taxon>
        <taxon>Bacillati</taxon>
        <taxon>Actinomycetota</taxon>
        <taxon>Actinomycetes</taxon>
        <taxon>Kitasatosporales</taxon>
        <taxon>Streptomycetaceae</taxon>
        <taxon>Actinacidiphila</taxon>
    </lineage>
</organism>
<dbReference type="SUPFAM" id="SSF55298">
    <property type="entry name" value="YjgF-like"/>
    <property type="match status" value="1"/>
</dbReference>
<proteinExistence type="predicted"/>
<name>A0A239JQS0_9ACTN</name>
<sequence>MRIESRLAEMGLELPEPMQLPPGVSLPFPWVRILGDRAFVSGHGPLMRDGSLPSVLGKVGAEVSQSEAYDAARSTALAVLASLRAALGDLDRVVAWLRVFGMVNAAPGFTSAPAVVNGFSDLILELWGPEAGSHARSAVGLAELPFRIPVEIEAEVLIR</sequence>
<dbReference type="Gene3D" id="3.30.1330.40">
    <property type="entry name" value="RutC-like"/>
    <property type="match status" value="1"/>
</dbReference>
<accession>A0A239JQS0</accession>
<evidence type="ECO:0000313" key="2">
    <source>
        <dbReference type="EMBL" id="SNT08165.1"/>
    </source>
</evidence>
<dbReference type="AlphaFoldDB" id="A0A239JQS0"/>
<feature type="domain" description="Endoribonuclease L-PSP/chorismate mutase-like" evidence="1">
    <location>
        <begin position="4"/>
        <end position="137"/>
    </location>
</feature>
<dbReference type="PANTHER" id="PTHR43760">
    <property type="entry name" value="ENDORIBONUCLEASE-RELATED"/>
    <property type="match status" value="1"/>
</dbReference>
<dbReference type="InterPro" id="IPR013813">
    <property type="entry name" value="Endoribo_LPSP/chorism_mut-like"/>
</dbReference>
<dbReference type="Pfam" id="PF14588">
    <property type="entry name" value="YjgF_endoribonc"/>
    <property type="match status" value="1"/>
</dbReference>
<dbReference type="CDD" id="cd02199">
    <property type="entry name" value="YjgF_YER057c_UK114_like_1"/>
    <property type="match status" value="1"/>
</dbReference>
<protein>
    <submittedName>
        <fullName evidence="2">Enamine deaminase RidA, house cleaning of reactive enamine intermediates, YjgF/YER057c/UK114 family</fullName>
    </submittedName>
</protein>
<reference evidence="2 3" key="1">
    <citation type="submission" date="2017-06" db="EMBL/GenBank/DDBJ databases">
        <authorList>
            <person name="Kim H.J."/>
            <person name="Triplett B.A."/>
        </authorList>
    </citation>
    <scope>NUCLEOTIDE SEQUENCE [LARGE SCALE GENOMIC DNA]</scope>
    <source>
        <strain evidence="2 3">CGMCC 4.1858</strain>
    </source>
</reference>
<dbReference type="InterPro" id="IPR035959">
    <property type="entry name" value="RutC-like_sf"/>
</dbReference>
<dbReference type="PANTHER" id="PTHR43760:SF1">
    <property type="entry name" value="ENDORIBONUCLEASE L-PSP_CHORISMATE MUTASE-LIKE DOMAIN-CONTAINING PROTEIN"/>
    <property type="match status" value="1"/>
</dbReference>
<dbReference type="RefSeq" id="WP_089226108.1">
    <property type="nucleotide sequence ID" value="NZ_FZOF01000013.1"/>
</dbReference>
<dbReference type="OrthoDB" id="9806229at2"/>